<keyword evidence="2" id="KW-1185">Reference proteome</keyword>
<evidence type="ECO:0000313" key="2">
    <source>
        <dbReference type="Proteomes" id="UP000821845"/>
    </source>
</evidence>
<dbReference type="Proteomes" id="UP000821845">
    <property type="component" value="Chromosome 3"/>
</dbReference>
<name>A0ACB7SJ02_HYAAI</name>
<proteinExistence type="predicted"/>
<reference evidence="1" key="1">
    <citation type="submission" date="2020-05" db="EMBL/GenBank/DDBJ databases">
        <title>Large-scale comparative analyses of tick genomes elucidate their genetic diversity and vector capacities.</title>
        <authorList>
            <person name="Jia N."/>
            <person name="Wang J."/>
            <person name="Shi W."/>
            <person name="Du L."/>
            <person name="Sun Y."/>
            <person name="Zhan W."/>
            <person name="Jiang J."/>
            <person name="Wang Q."/>
            <person name="Zhang B."/>
            <person name="Ji P."/>
            <person name="Sakyi L.B."/>
            <person name="Cui X."/>
            <person name="Yuan T."/>
            <person name="Jiang B."/>
            <person name="Yang W."/>
            <person name="Lam T.T.-Y."/>
            <person name="Chang Q."/>
            <person name="Ding S."/>
            <person name="Wang X."/>
            <person name="Zhu J."/>
            <person name="Ruan X."/>
            <person name="Zhao L."/>
            <person name="Wei J."/>
            <person name="Que T."/>
            <person name="Du C."/>
            <person name="Cheng J."/>
            <person name="Dai P."/>
            <person name="Han X."/>
            <person name="Huang E."/>
            <person name="Gao Y."/>
            <person name="Liu J."/>
            <person name="Shao H."/>
            <person name="Ye R."/>
            <person name="Li L."/>
            <person name="Wei W."/>
            <person name="Wang X."/>
            <person name="Wang C."/>
            <person name="Yang T."/>
            <person name="Huo Q."/>
            <person name="Li W."/>
            <person name="Guo W."/>
            <person name="Chen H."/>
            <person name="Zhou L."/>
            <person name="Ni X."/>
            <person name="Tian J."/>
            <person name="Zhou Y."/>
            <person name="Sheng Y."/>
            <person name="Liu T."/>
            <person name="Pan Y."/>
            <person name="Xia L."/>
            <person name="Li J."/>
            <person name="Zhao F."/>
            <person name="Cao W."/>
        </authorList>
    </citation>
    <scope>NUCLEOTIDE SEQUENCE</scope>
    <source>
        <strain evidence="1">Hyas-2018</strain>
    </source>
</reference>
<gene>
    <name evidence="1" type="ORF">HPB50_002484</name>
</gene>
<organism evidence="1 2">
    <name type="scientific">Hyalomma asiaticum</name>
    <name type="common">Tick</name>
    <dbReference type="NCBI Taxonomy" id="266040"/>
    <lineage>
        <taxon>Eukaryota</taxon>
        <taxon>Metazoa</taxon>
        <taxon>Ecdysozoa</taxon>
        <taxon>Arthropoda</taxon>
        <taxon>Chelicerata</taxon>
        <taxon>Arachnida</taxon>
        <taxon>Acari</taxon>
        <taxon>Parasitiformes</taxon>
        <taxon>Ixodida</taxon>
        <taxon>Ixodoidea</taxon>
        <taxon>Ixodidae</taxon>
        <taxon>Hyalomminae</taxon>
        <taxon>Hyalomma</taxon>
    </lineage>
</organism>
<protein>
    <submittedName>
        <fullName evidence="1">Uncharacterized protein</fullName>
    </submittedName>
</protein>
<accession>A0ACB7SJ02</accession>
<dbReference type="EMBL" id="CM023483">
    <property type="protein sequence ID" value="KAH6934951.1"/>
    <property type="molecule type" value="Genomic_DNA"/>
</dbReference>
<comment type="caution">
    <text evidence="1">The sequence shown here is derived from an EMBL/GenBank/DDBJ whole genome shotgun (WGS) entry which is preliminary data.</text>
</comment>
<sequence length="336" mass="37132">MPRPFVAHAYQQLVTRSPKHGAPRCYHQPDSGCARSEASSLLDQRSCQFVQVESQFTAPRITANTTKYHHVVANIPPSTASEVRDILFAPPAEDTCSAYRSCYFEVQLHDHRPSQLLRRVQQLAGSTRSLDSYLIGVTASGETDIYKIVELADRFMAVTTPAVVTVLAEALPSPASLEIHKKFLASPTPPQHYRRAEAKGHLGVLHNTDICAGITVSSVALHGNVWRCARSRETPRAGTEGDRCHRLRETVCNTIAVITFGARGDGRDWMPDPDHNFLSWSFALGVIGAFCTYVAAVLFAVDSRRMARKLDEQEHQQQAFGMNPTHTMSAPPQTRA</sequence>
<evidence type="ECO:0000313" key="1">
    <source>
        <dbReference type="EMBL" id="KAH6934951.1"/>
    </source>
</evidence>